<keyword evidence="1" id="KW-1133">Transmembrane helix</keyword>
<feature type="domain" description="CARDB" evidence="2">
    <location>
        <begin position="1534"/>
        <end position="1607"/>
    </location>
</feature>
<reference evidence="3 4" key="1">
    <citation type="journal article" date="2019" name="Int. J. Syst. Evol. Microbiol.">
        <title>The Global Catalogue of Microorganisms (GCM) 10K type strain sequencing project: providing services to taxonomists for standard genome sequencing and annotation.</title>
        <authorList>
            <consortium name="The Broad Institute Genomics Platform"/>
            <consortium name="The Broad Institute Genome Sequencing Center for Infectious Disease"/>
            <person name="Wu L."/>
            <person name="Ma J."/>
        </authorList>
    </citation>
    <scope>NUCLEOTIDE SEQUENCE [LARGE SCALE GENOMIC DNA]</scope>
    <source>
        <strain evidence="3 4">CGMCC 1.12689</strain>
    </source>
</reference>
<dbReference type="RefSeq" id="WP_256418122.1">
    <property type="nucleotide sequence ID" value="NZ_JANHDL010000004.1"/>
</dbReference>
<keyword evidence="1" id="KW-0472">Membrane</keyword>
<feature type="transmembrane region" description="Helical" evidence="1">
    <location>
        <begin position="156"/>
        <end position="179"/>
    </location>
</feature>
<proteinExistence type="predicted"/>
<dbReference type="Gene3D" id="2.60.40.10">
    <property type="entry name" value="Immunoglobulins"/>
    <property type="match status" value="5"/>
</dbReference>
<accession>A0ABD6C078</accession>
<dbReference type="InterPro" id="IPR013783">
    <property type="entry name" value="Ig-like_fold"/>
</dbReference>
<name>A0ABD6C078_9EURY</name>
<gene>
    <name evidence="3" type="ORF">ACFR9T_07155</name>
</gene>
<sequence>MSSDGNATGVVDDPQGGFQLGGDLTEAAAVSLDAFVDILIGFFRVYLITTTSIFIPILLFFVVSYYAGLWPSSYGSEMMIRRIRRSSTGLFAISVILPILYLSMWFLTGTESHDGRAADLPSSGVFGTSWEERLIGPEPASGGLGMLADIFVSIFYTYQVTVTFVLISILVFASVIFLVMKWPSEVDPLVRRDRVYRISFGMLVSFSILPVLYAISWIATGWYTPNESFTRVSPQISLPYDSLFGGSQHPFLEQLAAESDPLEVTLQNVLSLHVETLLFVGILAIVFGSILFVFLGRSNYFQTNLGQQSFRGGVIIVLVLLLAPTILAGGAWLATGVASGVDLGEGPPGFTSQCQEFKDGEMGAWSASSGSAQIQPDGWSLRIDGTLERSVSAANHADRMVSITPAQDSYGEDEFHIQMYDGDELVLNETTTYRASFTEEIQGDATIQISSDGGELDRLCTGFQTVALPTIALEMDAPEEVILREGIDIDYSVYNVGHVPTGEAFDVGVYANGTGFLGEHTEASQTWRQDPLTGGEFSHEHVSFDGLIDARAVGEVVIVTEVDPNGEMSQRTTVPGRSTRTVNVLYANLESSIDADDVERANQTDLRTEVFNNGTAYSLETPSDVRILDSDGGTVRSWSPMVPELDPQEVTRTDFEHVFRVPGSYTAQIDVHDTLFPEGSTDEVDFDIIAPDLRGELVNVDEDSRVDTETEFDVVVENAGNLNMSGGTTADVDLRNSQGDVVDEWVVDVPELEEGGTFETTLTSTIEYGGVHTVSLDVHDEDFPYGTQDSDQIIGIGPNLATNVDGSRIDVGDTTDIDVDISNIGSDVSLATTADVTLRNESGDVVAETQLDVPPIEAGERYTEQPFDIVIDEAGFYDVDVDVAPTADTGRATDSDRFEVRYVDLVVDVEATPLSGSNEARIHVTVSNEGTGRSESVDVDSVVTDEGDTIVFSRALSFGELNPGRSQTRSRTVELDSDGLHTVTVEIDEEDGDTDTATFSSMSPNLEGNITATETEVYGLGTDVLTKVSNVGSEASDRTTADITVYDTADGDVVDTSRISVQSLEAGEQQEREVSVNFPGAGVYKVKIDVDDDLYPGNTVDHTEEIHVYQSDLSVRLSANDSDLPPGATGGVEATVFNNGNHRSDPYDIEVEFVSPRGSTIAVEQDTVESIGVGENTTLAFESVLDDIGRNDVIVRVDTTESGRITDSTEIDVSLPLEVEEVESHIPPGEQGVVDATVSNPGAVESETYDVTARFIAPDGSTVSTDSTTVGPIQPGEEETLQFESTLVDAGVHDVIVDVDTGGENKPREGVYIEVVRSELRGQVNARDIDEGDPTDIDIVVDNVGTDVSPETNVTAVLRDPDGNVVADEQYTVGVLEEGESDSQQVFDTELDAVGVYEVEMVGELEGSDDQIQSVRSFEVLYSNLTASVTADDVTRVNEGNVQVTVVNEGTGRSDAAPAQVVIEAPDGSAIRSVDLDVPALSAGRSYSETLEFTTEVAGTHRATVDVEDADRPDGTVAETEFHITWPNLHAHIEAESTTIEDNTATLNVDIENVGPGQSRSTTASVDILGSFGNIVGTRTIDVPPIGSGESHEVSVDHVFDRPGSYFGRIQVQDPEFPEGTTDNTETIDIIHGHLNGEIEFDEGYTVVESETQFEVTVQNVGNDGAAPTTADVWITNANGETVFTDVMEVGSLAKRGSQSEKFTATLNTSGDATAHVDVNYPKFPLGTEDQDDIRVISPDLRADLTIDDVQMGSETTIRVDVTNVGETQAEATTGELLIYNHDLDRVVREEFAVESLAPDESTSIEFVQLIAKECWRTEMSCAPGAELGTAGTFTGSVDISTMFAPEGSEDSDTFYVSED</sequence>
<protein>
    <submittedName>
        <fullName evidence="3">CARDB domain-containing protein</fullName>
    </submittedName>
</protein>
<feature type="transmembrane region" description="Helical" evidence="1">
    <location>
        <begin position="88"/>
        <end position="107"/>
    </location>
</feature>
<keyword evidence="1" id="KW-0812">Transmembrane</keyword>
<feature type="transmembrane region" description="Helical" evidence="1">
    <location>
        <begin position="315"/>
        <end position="334"/>
    </location>
</feature>
<evidence type="ECO:0000256" key="1">
    <source>
        <dbReference type="SAM" id="Phobius"/>
    </source>
</evidence>
<dbReference type="Proteomes" id="UP001597185">
    <property type="component" value="Unassembled WGS sequence"/>
</dbReference>
<evidence type="ECO:0000313" key="4">
    <source>
        <dbReference type="Proteomes" id="UP001597185"/>
    </source>
</evidence>
<feature type="domain" description="CARDB" evidence="2">
    <location>
        <begin position="904"/>
        <end position="991"/>
    </location>
</feature>
<dbReference type="EMBL" id="JBHUDB010000002">
    <property type="protein sequence ID" value="MFD1570368.1"/>
    <property type="molecule type" value="Genomic_DNA"/>
</dbReference>
<comment type="caution">
    <text evidence="3">The sequence shown here is derived from an EMBL/GenBank/DDBJ whole genome shotgun (WGS) entry which is preliminary data.</text>
</comment>
<feature type="transmembrane region" description="Helical" evidence="1">
    <location>
        <begin position="45"/>
        <end position="67"/>
    </location>
</feature>
<feature type="domain" description="CARDB" evidence="2">
    <location>
        <begin position="1428"/>
        <end position="1509"/>
    </location>
</feature>
<dbReference type="Pfam" id="PF07705">
    <property type="entry name" value="CARDB"/>
    <property type="match status" value="3"/>
</dbReference>
<evidence type="ECO:0000259" key="2">
    <source>
        <dbReference type="Pfam" id="PF07705"/>
    </source>
</evidence>
<evidence type="ECO:0000313" key="3">
    <source>
        <dbReference type="EMBL" id="MFD1570368.1"/>
    </source>
</evidence>
<keyword evidence="4" id="KW-1185">Reference proteome</keyword>
<feature type="transmembrane region" description="Helical" evidence="1">
    <location>
        <begin position="276"/>
        <end position="295"/>
    </location>
</feature>
<organism evidence="3 4">
    <name type="scientific">Halorubrum laminariae</name>
    <dbReference type="NCBI Taxonomy" id="1433523"/>
    <lineage>
        <taxon>Archaea</taxon>
        <taxon>Methanobacteriati</taxon>
        <taxon>Methanobacteriota</taxon>
        <taxon>Stenosarchaea group</taxon>
        <taxon>Halobacteria</taxon>
        <taxon>Halobacteriales</taxon>
        <taxon>Haloferacaceae</taxon>
        <taxon>Halorubrum</taxon>
    </lineage>
</organism>
<dbReference type="InterPro" id="IPR011635">
    <property type="entry name" value="CARDB"/>
</dbReference>
<feature type="transmembrane region" description="Helical" evidence="1">
    <location>
        <begin position="200"/>
        <end position="223"/>
    </location>
</feature>